<gene>
    <name evidence="2" type="ORF">LCGC14_0264590</name>
</gene>
<dbReference type="Pfam" id="PF10686">
    <property type="entry name" value="YAcAr"/>
    <property type="match status" value="1"/>
</dbReference>
<accession>A0A0F9WLI6</accession>
<feature type="domain" description="YspA cpYpsA-related SLOG" evidence="1">
    <location>
        <begin position="1"/>
        <end position="63"/>
    </location>
</feature>
<reference evidence="2" key="1">
    <citation type="journal article" date="2015" name="Nature">
        <title>Complex archaea that bridge the gap between prokaryotes and eukaryotes.</title>
        <authorList>
            <person name="Spang A."/>
            <person name="Saw J.H."/>
            <person name="Jorgensen S.L."/>
            <person name="Zaremba-Niedzwiedzka K."/>
            <person name="Martijn J."/>
            <person name="Lind A.E."/>
            <person name="van Eijk R."/>
            <person name="Schleper C."/>
            <person name="Guy L."/>
            <person name="Ettema T.J."/>
        </authorList>
    </citation>
    <scope>NUCLEOTIDE SEQUENCE</scope>
</reference>
<organism evidence="2">
    <name type="scientific">marine sediment metagenome</name>
    <dbReference type="NCBI Taxonomy" id="412755"/>
    <lineage>
        <taxon>unclassified sequences</taxon>
        <taxon>metagenomes</taxon>
        <taxon>ecological metagenomes</taxon>
    </lineage>
</organism>
<protein>
    <recommendedName>
        <fullName evidence="1">YspA cpYpsA-related SLOG domain-containing protein</fullName>
    </recommendedName>
</protein>
<name>A0A0F9WLI6_9ZZZZ</name>
<dbReference type="InterPro" id="IPR019627">
    <property type="entry name" value="YAcAr"/>
</dbReference>
<sequence length="117" mass="13143">MRILICGDRNWTDREAIWEYLDSIPAGSVIIEGDARGADRIAGDIAAEMGFEVEVYPAQWDRYGRAAGPIRNTQMLDEGKPVIVVYCHDDLDNSKGTKNMVTQATKLGLLCRNVRWK</sequence>
<proteinExistence type="predicted"/>
<comment type="caution">
    <text evidence="2">The sequence shown here is derived from an EMBL/GenBank/DDBJ whole genome shotgun (WGS) entry which is preliminary data.</text>
</comment>
<dbReference type="EMBL" id="LAZR01000143">
    <property type="protein sequence ID" value="KKN86896.1"/>
    <property type="molecule type" value="Genomic_DNA"/>
</dbReference>
<evidence type="ECO:0000313" key="2">
    <source>
        <dbReference type="EMBL" id="KKN86896.1"/>
    </source>
</evidence>
<dbReference type="AlphaFoldDB" id="A0A0F9WLI6"/>
<evidence type="ECO:0000259" key="1">
    <source>
        <dbReference type="Pfam" id="PF10686"/>
    </source>
</evidence>